<evidence type="ECO:0000313" key="3">
    <source>
        <dbReference type="EMBL" id="GIE22149.1"/>
    </source>
</evidence>
<sequence length="947" mass="106068">MSTAPNPGTDEPIEQALRLVLAMLAQDRPPTASEIDESVGMVWMMQHSRGVTVDRDVLLKEIESKVAIWQDDSVGLVDNRDHVEWLAEARLERSWDFWERYRRYLEDVQVLPPRVVRRLDQSTDRILSRIEDPHRPGRWRRTGLVAGQVQSGKTGNYIGLVCKAADAGYKLIVVLAGIHNSLRSQTQLRVDEGLLGFDTQYQLRSDETTTNSSRIGVGIIPGAKRLKVASLTNSSEKGDFNRGVAKNMALPIGDYPVVLVVKKHKSVLEYIRKWMVEVEGHATAGSENKVVHDIPLLIIDDEADHASVDTSKDDDGETDPTAINAAIRRLLNSFDRAAYVGYTATPFANIYIDDDADHAALGADLFPESFIESLAAPSNYFGPERLFGLTGIGPDAEQVDPLPIYSPITDQATWMPQGHKKDWIPPEPLPPSLQKALNSFVLSCAARRARGQGQDHSSMLIHVTHYVDVQGRVREQVDDYIGLLGSRLRDTHGAQADEALRELEELWKEDFVPTSAHFSTDEAPVVAWKSVVAELAPALQKMVVRAINGSSRDALEYYDHRKTGLSVIAVGGNRLSRGLTLEGLSVSYYLRASAAYDTLLQMGRWFGYRRGYEDLCRLFTTRSLYHAYQEITAADDELRHDFEEMAALGETPTTFGLKVRASSAGLMVTAANKRRRGKTIKLSYSADIPETTSFSLDPEPVAMNFANLVQFVDRLGDNTGQQEGELDSVVWDNVSPHDVIEGFFDGYRPDGRSYRVRPTFIADYIRKCTADDELQSWTVRLVSNPGSPERQKIGAWETGLVQRAPLVRRAAGKREPVQKGEFIDHYMIRRVLSPPDESRDLTEDQKERALVGTRTAARERAERTGKLAKYKEPTVPTGRPLRKVRGVDQPLLLLYPLIHPEASRCPDRSPIVGFAVSFPESTRPRETEYIVNNIWRELEIDDLDDDE</sequence>
<feature type="compositionally biased region" description="Basic and acidic residues" evidence="1">
    <location>
        <begin position="836"/>
        <end position="849"/>
    </location>
</feature>
<gene>
    <name evidence="3" type="ORF">Ahu01nite_052510</name>
</gene>
<feature type="region of interest" description="Disordered" evidence="1">
    <location>
        <begin position="835"/>
        <end position="862"/>
    </location>
</feature>
<reference evidence="3 4" key="1">
    <citation type="submission" date="2021-01" db="EMBL/GenBank/DDBJ databases">
        <title>Whole genome shotgun sequence of Actinoplanes humidus NBRC 14915.</title>
        <authorList>
            <person name="Komaki H."/>
            <person name="Tamura T."/>
        </authorList>
    </citation>
    <scope>NUCLEOTIDE SEQUENCE [LARGE SCALE GENOMIC DNA]</scope>
    <source>
        <strain evidence="3 4">NBRC 14915</strain>
    </source>
</reference>
<keyword evidence="3" id="KW-0255">Endonuclease</keyword>
<accession>A0ABQ3ZUD1</accession>
<dbReference type="GO" id="GO:0004519">
    <property type="term" value="F:endonuclease activity"/>
    <property type="evidence" value="ECO:0007669"/>
    <property type="project" value="UniProtKB-KW"/>
</dbReference>
<evidence type="ECO:0000313" key="4">
    <source>
        <dbReference type="Proteomes" id="UP000603200"/>
    </source>
</evidence>
<dbReference type="Proteomes" id="UP000603200">
    <property type="component" value="Unassembled WGS sequence"/>
</dbReference>
<dbReference type="Pfam" id="PF10593">
    <property type="entry name" value="Z1"/>
    <property type="match status" value="1"/>
</dbReference>
<keyword evidence="3" id="KW-0540">Nuclease</keyword>
<proteinExistence type="predicted"/>
<dbReference type="EMBL" id="BOMN01000066">
    <property type="protein sequence ID" value="GIE22149.1"/>
    <property type="molecule type" value="Genomic_DNA"/>
</dbReference>
<protein>
    <submittedName>
        <fullName evidence="3">Endonuclease</fullName>
    </submittedName>
</protein>
<keyword evidence="4" id="KW-1185">Reference proteome</keyword>
<organism evidence="3 4">
    <name type="scientific">Winogradskya humida</name>
    <dbReference type="NCBI Taxonomy" id="113566"/>
    <lineage>
        <taxon>Bacteria</taxon>
        <taxon>Bacillati</taxon>
        <taxon>Actinomycetota</taxon>
        <taxon>Actinomycetes</taxon>
        <taxon>Micromonosporales</taxon>
        <taxon>Micromonosporaceae</taxon>
        <taxon>Winogradskya</taxon>
    </lineage>
</organism>
<name>A0ABQ3ZUD1_9ACTN</name>
<feature type="domain" description="Putative endonuclease Z1" evidence="2">
    <location>
        <begin position="432"/>
        <end position="663"/>
    </location>
</feature>
<evidence type="ECO:0000259" key="2">
    <source>
        <dbReference type="Pfam" id="PF10593"/>
    </source>
</evidence>
<keyword evidence="3" id="KW-0378">Hydrolase</keyword>
<comment type="caution">
    <text evidence="3">The sequence shown here is derived from an EMBL/GenBank/DDBJ whole genome shotgun (WGS) entry which is preliminary data.</text>
</comment>
<dbReference type="InterPro" id="IPR018310">
    <property type="entry name" value="Put_endonuclease_Z1-dom"/>
</dbReference>
<evidence type="ECO:0000256" key="1">
    <source>
        <dbReference type="SAM" id="MobiDB-lite"/>
    </source>
</evidence>